<dbReference type="Gene3D" id="1.10.10.10">
    <property type="entry name" value="Winged helix-like DNA-binding domain superfamily/Winged helix DNA-binding domain"/>
    <property type="match status" value="1"/>
</dbReference>
<dbReference type="eggNOG" id="COG2378">
    <property type="taxonomic scope" value="Bacteria"/>
</dbReference>
<dbReference type="HOGENOM" id="CLU_041141_4_1_9"/>
<dbReference type="PROSITE" id="PS51000">
    <property type="entry name" value="HTH_DEOR_2"/>
    <property type="match status" value="1"/>
</dbReference>
<keyword evidence="1" id="KW-0805">Transcription regulation</keyword>
<dbReference type="PROSITE" id="PS52050">
    <property type="entry name" value="WYL"/>
    <property type="match status" value="1"/>
</dbReference>
<keyword evidence="2" id="KW-0804">Transcription</keyword>
<protein>
    <submittedName>
        <fullName evidence="4">Helix-turn-helix type 11 domain protein</fullName>
    </submittedName>
</protein>
<dbReference type="InterPro" id="IPR057727">
    <property type="entry name" value="WCX_dom"/>
</dbReference>
<dbReference type="Pfam" id="PF13280">
    <property type="entry name" value="WYL"/>
    <property type="match status" value="1"/>
</dbReference>
<evidence type="ECO:0000313" key="4">
    <source>
        <dbReference type="EMBL" id="ADH98014.1"/>
    </source>
</evidence>
<dbReference type="PANTHER" id="PTHR34580:SF1">
    <property type="entry name" value="PROTEIN PAFC"/>
    <property type="match status" value="1"/>
</dbReference>
<gene>
    <name evidence="4" type="ordered locus">Bsel_0476</name>
</gene>
<dbReference type="InterPro" id="IPR051534">
    <property type="entry name" value="CBASS_pafABC_assoc_protein"/>
</dbReference>
<dbReference type="InterPro" id="IPR036390">
    <property type="entry name" value="WH_DNA-bd_sf"/>
</dbReference>
<dbReference type="Pfam" id="PF25583">
    <property type="entry name" value="WCX"/>
    <property type="match status" value="1"/>
</dbReference>
<evidence type="ECO:0000313" key="5">
    <source>
        <dbReference type="Proteomes" id="UP000000271"/>
    </source>
</evidence>
<name>D6XXF7_BACIE</name>
<accession>D6XXF7</accession>
<feature type="domain" description="HTH deoR-type" evidence="3">
    <location>
        <begin position="8"/>
        <end position="63"/>
    </location>
</feature>
<reference evidence="4" key="1">
    <citation type="submission" date="2009-10" db="EMBL/GenBank/DDBJ databases">
        <title>Complete sequence of Bacillus selenitireducens MLS10.</title>
        <authorList>
            <consortium name="US DOE Joint Genome Institute"/>
            <person name="Lucas S."/>
            <person name="Copeland A."/>
            <person name="Lapidus A."/>
            <person name="Glavina del Rio T."/>
            <person name="Dalin E."/>
            <person name="Tice H."/>
            <person name="Bruce D."/>
            <person name="Goodwin L."/>
            <person name="Pitluck S."/>
            <person name="Sims D."/>
            <person name="Brettin T."/>
            <person name="Detter J.C."/>
            <person name="Han C."/>
            <person name="Larimer F."/>
            <person name="Land M."/>
            <person name="Hauser L."/>
            <person name="Kyrpides N."/>
            <person name="Ovchinnikova G."/>
            <person name="Stolz J."/>
        </authorList>
    </citation>
    <scope>NUCLEOTIDE SEQUENCE [LARGE SCALE GENOMIC DNA]</scope>
    <source>
        <strain evidence="4">MLS10</strain>
    </source>
</reference>
<dbReference type="KEGG" id="bse:Bsel_0476"/>
<dbReference type="SUPFAM" id="SSF46785">
    <property type="entry name" value="Winged helix' DNA-binding domain"/>
    <property type="match status" value="1"/>
</dbReference>
<dbReference type="PANTHER" id="PTHR34580">
    <property type="match status" value="1"/>
</dbReference>
<evidence type="ECO:0000256" key="2">
    <source>
        <dbReference type="ARBA" id="ARBA00023163"/>
    </source>
</evidence>
<dbReference type="EMBL" id="CP001791">
    <property type="protein sequence ID" value="ADH98014.1"/>
    <property type="molecule type" value="Genomic_DNA"/>
</dbReference>
<dbReference type="Pfam" id="PF08279">
    <property type="entry name" value="HTH_11"/>
    <property type="match status" value="1"/>
</dbReference>
<dbReference type="InterPro" id="IPR001034">
    <property type="entry name" value="DeoR_HTH"/>
</dbReference>
<evidence type="ECO:0000259" key="3">
    <source>
        <dbReference type="PROSITE" id="PS51000"/>
    </source>
</evidence>
<proteinExistence type="predicted"/>
<evidence type="ECO:0000256" key="1">
    <source>
        <dbReference type="ARBA" id="ARBA00023015"/>
    </source>
</evidence>
<dbReference type="Proteomes" id="UP000000271">
    <property type="component" value="Chromosome"/>
</dbReference>
<keyword evidence="5" id="KW-1185">Reference proteome</keyword>
<sequence length="328" mass="38376">MSTSKFSRPERLFYIMQFLSNHDTVNAGELADHCQATKRTIYRDIHFLQSQGHEIQTQGREGYKLLIPNMQVRSKLTEDEWLSLTLYPLLSSGIASSDHPYHRHYKTGLEKVMRLASGGAPNPAFAERIRLHARTQDTFQAKVMPAIITAISDNRCIDVRYYAMHRSEWSERRLEPYYLVPREGHLYLVAFCRLRNDIRVFRLNRFEDVHVTDAPFTIPQDFSIDAFLKKRWSIMEEEEPVDITVRFSPDAARYVDEEDFYVETKKYNETDGTLTLTVTVGSRKEFLRWMRSFGPDAEVLSPASLRQALAAEYRHMLGMYEGDDERLW</sequence>
<dbReference type="InterPro" id="IPR036388">
    <property type="entry name" value="WH-like_DNA-bd_sf"/>
</dbReference>
<dbReference type="STRING" id="439292.Bsel_0476"/>
<organism evidence="4 5">
    <name type="scientific">Bacillus selenitireducens (strain ATCC 700615 / DSM 15326 / MLS10)</name>
    <dbReference type="NCBI Taxonomy" id="439292"/>
    <lineage>
        <taxon>Bacteria</taxon>
        <taxon>Bacillati</taxon>
        <taxon>Bacillota</taxon>
        <taxon>Bacilli</taxon>
        <taxon>Bacillales</taxon>
        <taxon>Bacillaceae</taxon>
        <taxon>Salisediminibacterium</taxon>
    </lineage>
</organism>
<dbReference type="InterPro" id="IPR013196">
    <property type="entry name" value="HTH_11"/>
</dbReference>
<dbReference type="OrthoDB" id="9815009at2"/>
<dbReference type="GO" id="GO:0003700">
    <property type="term" value="F:DNA-binding transcription factor activity"/>
    <property type="evidence" value="ECO:0007669"/>
    <property type="project" value="InterPro"/>
</dbReference>
<dbReference type="RefSeq" id="WP_013171443.1">
    <property type="nucleotide sequence ID" value="NC_014219.1"/>
</dbReference>
<dbReference type="InterPro" id="IPR026881">
    <property type="entry name" value="WYL_dom"/>
</dbReference>
<dbReference type="AlphaFoldDB" id="D6XXF7"/>